<evidence type="ECO:0000313" key="1">
    <source>
        <dbReference type="EMBL" id="GER51888.1"/>
    </source>
</evidence>
<reference evidence="2" key="1">
    <citation type="journal article" date="2019" name="Curr. Biol.">
        <title>Genome Sequence of Striga asiatica Provides Insight into the Evolution of Plant Parasitism.</title>
        <authorList>
            <person name="Yoshida S."/>
            <person name="Kim S."/>
            <person name="Wafula E.K."/>
            <person name="Tanskanen J."/>
            <person name="Kim Y.M."/>
            <person name="Honaas L."/>
            <person name="Yang Z."/>
            <person name="Spallek T."/>
            <person name="Conn C.E."/>
            <person name="Ichihashi Y."/>
            <person name="Cheong K."/>
            <person name="Cui S."/>
            <person name="Der J.P."/>
            <person name="Gundlach H."/>
            <person name="Jiao Y."/>
            <person name="Hori C."/>
            <person name="Ishida J.K."/>
            <person name="Kasahara H."/>
            <person name="Kiba T."/>
            <person name="Kim M.S."/>
            <person name="Koo N."/>
            <person name="Laohavisit A."/>
            <person name="Lee Y.H."/>
            <person name="Lumba S."/>
            <person name="McCourt P."/>
            <person name="Mortimer J.C."/>
            <person name="Mutuku J.M."/>
            <person name="Nomura T."/>
            <person name="Sasaki-Sekimoto Y."/>
            <person name="Seto Y."/>
            <person name="Wang Y."/>
            <person name="Wakatake T."/>
            <person name="Sakakibara H."/>
            <person name="Demura T."/>
            <person name="Yamaguchi S."/>
            <person name="Yoneyama K."/>
            <person name="Manabe R.I."/>
            <person name="Nelson D.C."/>
            <person name="Schulman A.H."/>
            <person name="Timko M.P."/>
            <person name="dePamphilis C.W."/>
            <person name="Choi D."/>
            <person name="Shirasu K."/>
        </authorList>
    </citation>
    <scope>NUCLEOTIDE SEQUENCE [LARGE SCALE GENOMIC DNA]</scope>
    <source>
        <strain evidence="2">cv. UVA1</strain>
    </source>
</reference>
<dbReference type="EMBL" id="BKCP01010059">
    <property type="protein sequence ID" value="GER51888.1"/>
    <property type="molecule type" value="Genomic_DNA"/>
</dbReference>
<keyword evidence="2" id="KW-1185">Reference proteome</keyword>
<evidence type="ECO:0000313" key="2">
    <source>
        <dbReference type="Proteomes" id="UP000325081"/>
    </source>
</evidence>
<proteinExistence type="predicted"/>
<sequence length="199" mass="22599">MGVGLADRKSKLKYLSSTLYSTASHVKSKIHDAPQKQGREAPFSVHVLCQQNQVFLGVVGLGRTYDIDELMLVCSWDFCAWKNYILWNPTSQEAILDILIDYCDYQDFPKLSAKLYSRETDSWRKIKYPYQHESMPSEKKSVRIGGSYYFGLSSRLNSIISEKFAAALRRRLVDLAICADYGAVCKPYVESSVPLNASE</sequence>
<protein>
    <submittedName>
        <fullName evidence="1">Fe-S cluster assembly protein DRE2</fullName>
    </submittedName>
</protein>
<organism evidence="1 2">
    <name type="scientific">Striga asiatica</name>
    <name type="common">Asiatic witchweed</name>
    <name type="synonym">Buchnera asiatica</name>
    <dbReference type="NCBI Taxonomy" id="4170"/>
    <lineage>
        <taxon>Eukaryota</taxon>
        <taxon>Viridiplantae</taxon>
        <taxon>Streptophyta</taxon>
        <taxon>Embryophyta</taxon>
        <taxon>Tracheophyta</taxon>
        <taxon>Spermatophyta</taxon>
        <taxon>Magnoliopsida</taxon>
        <taxon>eudicotyledons</taxon>
        <taxon>Gunneridae</taxon>
        <taxon>Pentapetalae</taxon>
        <taxon>asterids</taxon>
        <taxon>lamiids</taxon>
        <taxon>Lamiales</taxon>
        <taxon>Orobanchaceae</taxon>
        <taxon>Buchnereae</taxon>
        <taxon>Striga</taxon>
    </lineage>
</organism>
<dbReference type="Proteomes" id="UP000325081">
    <property type="component" value="Unassembled WGS sequence"/>
</dbReference>
<dbReference type="AlphaFoldDB" id="A0A5A7R394"/>
<name>A0A5A7R394_STRAF</name>
<gene>
    <name evidence="1" type="ORF">STAS_29306</name>
</gene>
<comment type="caution">
    <text evidence="1">The sequence shown here is derived from an EMBL/GenBank/DDBJ whole genome shotgun (WGS) entry which is preliminary data.</text>
</comment>
<accession>A0A5A7R394</accession>